<gene>
    <name evidence="2" type="ORF">Cni_G15658</name>
</gene>
<reference evidence="2 3" key="1">
    <citation type="submission" date="2023-10" db="EMBL/GenBank/DDBJ databases">
        <title>Chromosome-scale genome assembly provides insights into flower coloration mechanisms of Canna indica.</title>
        <authorList>
            <person name="Li C."/>
        </authorList>
    </citation>
    <scope>NUCLEOTIDE SEQUENCE [LARGE SCALE GENOMIC DNA]</scope>
    <source>
        <tissue evidence="2">Flower</tissue>
    </source>
</reference>
<sequence length="125" mass="14240">MMILLDRPLGSQVLSANWRVSCLYVTYETTPNSFLSRLLVPCRGYQLPSNTFDDDTIDFDYSSYDDNTLSYVSALVVSTATITVIGTFFEYRRNRVRFCLHDTLSSRPTTPLLLLEFTVPTAYLA</sequence>
<protein>
    <submittedName>
        <fullName evidence="2">Uncharacterized protein</fullName>
    </submittedName>
</protein>
<keyword evidence="1" id="KW-0812">Transmembrane</keyword>
<name>A0AAQ3KHF1_9LILI</name>
<proteinExistence type="predicted"/>
<accession>A0AAQ3KHF1</accession>
<dbReference type="EMBL" id="CP136894">
    <property type="protein sequence ID" value="WOL06923.1"/>
    <property type="molecule type" value="Genomic_DNA"/>
</dbReference>
<keyword evidence="1" id="KW-0472">Membrane</keyword>
<organism evidence="2 3">
    <name type="scientific">Canna indica</name>
    <name type="common">Indian-shot</name>
    <dbReference type="NCBI Taxonomy" id="4628"/>
    <lineage>
        <taxon>Eukaryota</taxon>
        <taxon>Viridiplantae</taxon>
        <taxon>Streptophyta</taxon>
        <taxon>Embryophyta</taxon>
        <taxon>Tracheophyta</taxon>
        <taxon>Spermatophyta</taxon>
        <taxon>Magnoliopsida</taxon>
        <taxon>Liliopsida</taxon>
        <taxon>Zingiberales</taxon>
        <taxon>Cannaceae</taxon>
        <taxon>Canna</taxon>
    </lineage>
</organism>
<keyword evidence="1" id="KW-1133">Transmembrane helix</keyword>
<feature type="transmembrane region" description="Helical" evidence="1">
    <location>
        <begin position="69"/>
        <end position="89"/>
    </location>
</feature>
<evidence type="ECO:0000313" key="2">
    <source>
        <dbReference type="EMBL" id="WOL06923.1"/>
    </source>
</evidence>
<dbReference type="Pfam" id="PF04759">
    <property type="entry name" value="DUF617"/>
    <property type="match status" value="1"/>
</dbReference>
<dbReference type="GO" id="GO:0010274">
    <property type="term" value="P:hydrotropism"/>
    <property type="evidence" value="ECO:0007669"/>
    <property type="project" value="InterPro"/>
</dbReference>
<dbReference type="Proteomes" id="UP001327560">
    <property type="component" value="Chromosome 5"/>
</dbReference>
<dbReference type="AlphaFoldDB" id="A0AAQ3KHF1"/>
<keyword evidence="3" id="KW-1185">Reference proteome</keyword>
<dbReference type="InterPro" id="IPR006460">
    <property type="entry name" value="MIZ1-like_pln"/>
</dbReference>
<evidence type="ECO:0000256" key="1">
    <source>
        <dbReference type="SAM" id="Phobius"/>
    </source>
</evidence>
<evidence type="ECO:0000313" key="3">
    <source>
        <dbReference type="Proteomes" id="UP001327560"/>
    </source>
</evidence>